<proteinExistence type="predicted"/>
<protein>
    <recommendedName>
        <fullName evidence="4">Acyltransferase 3 domain-containing protein</fullName>
    </recommendedName>
</protein>
<dbReference type="Proteomes" id="UP001589688">
    <property type="component" value="Unassembled WGS sequence"/>
</dbReference>
<evidence type="ECO:0000313" key="3">
    <source>
        <dbReference type="Proteomes" id="UP001589688"/>
    </source>
</evidence>
<evidence type="ECO:0000256" key="1">
    <source>
        <dbReference type="SAM" id="Phobius"/>
    </source>
</evidence>
<keyword evidence="3" id="KW-1185">Reference proteome</keyword>
<sequence length="47" mass="5424">MKRFQEIDVAKGLLIMLVIVVHVPMALHKMGYDYPFVCYPSNETILV</sequence>
<feature type="transmembrane region" description="Helical" evidence="1">
    <location>
        <begin position="12"/>
        <end position="32"/>
    </location>
</feature>
<keyword evidence="1" id="KW-0472">Membrane</keyword>
<dbReference type="EMBL" id="JBHLZF010000001">
    <property type="protein sequence ID" value="MFB9896866.1"/>
    <property type="molecule type" value="Genomic_DNA"/>
</dbReference>
<gene>
    <name evidence="2" type="ORF">ACFFK8_03315</name>
</gene>
<name>A0ABV5ZHM3_9BACT</name>
<reference evidence="2 3" key="1">
    <citation type="submission" date="2024-09" db="EMBL/GenBank/DDBJ databases">
        <authorList>
            <person name="Sun Q."/>
            <person name="Mori K."/>
        </authorList>
    </citation>
    <scope>NUCLEOTIDE SEQUENCE [LARGE SCALE GENOMIC DNA]</scope>
    <source>
        <strain evidence="2 3">ATCC 51272</strain>
    </source>
</reference>
<keyword evidence="1" id="KW-1133">Transmembrane helix</keyword>
<evidence type="ECO:0000313" key="2">
    <source>
        <dbReference type="EMBL" id="MFB9896866.1"/>
    </source>
</evidence>
<dbReference type="RefSeq" id="WP_245594805.1">
    <property type="nucleotide sequence ID" value="NZ_JADU01000008.1"/>
</dbReference>
<comment type="caution">
    <text evidence="2">The sequence shown here is derived from an EMBL/GenBank/DDBJ whole genome shotgun (WGS) entry which is preliminary data.</text>
</comment>
<keyword evidence="1" id="KW-0812">Transmembrane</keyword>
<organism evidence="2 3">
    <name type="scientific">Hallella seregens ATCC 51272</name>
    <dbReference type="NCBI Taxonomy" id="1336250"/>
    <lineage>
        <taxon>Bacteria</taxon>
        <taxon>Pseudomonadati</taxon>
        <taxon>Bacteroidota</taxon>
        <taxon>Bacteroidia</taxon>
        <taxon>Bacteroidales</taxon>
        <taxon>Prevotellaceae</taxon>
        <taxon>Hallella</taxon>
    </lineage>
</organism>
<accession>A0ABV5ZHM3</accession>
<evidence type="ECO:0008006" key="4">
    <source>
        <dbReference type="Google" id="ProtNLM"/>
    </source>
</evidence>